<feature type="domain" description="HTH cro/C1-type" evidence="2">
    <location>
        <begin position="19"/>
        <end position="73"/>
    </location>
</feature>
<dbReference type="InterPro" id="IPR001387">
    <property type="entry name" value="Cro/C1-type_HTH"/>
</dbReference>
<evidence type="ECO:0000259" key="2">
    <source>
        <dbReference type="PROSITE" id="PS50943"/>
    </source>
</evidence>
<dbReference type="PANTHER" id="PTHR46797">
    <property type="entry name" value="HTH-TYPE TRANSCRIPTIONAL REGULATOR"/>
    <property type="match status" value="1"/>
</dbReference>
<dbReference type="SMART" id="SM00530">
    <property type="entry name" value="HTH_XRE"/>
    <property type="match status" value="1"/>
</dbReference>
<dbReference type="Pfam" id="PF01381">
    <property type="entry name" value="HTH_3"/>
    <property type="match status" value="1"/>
</dbReference>
<dbReference type="PROSITE" id="PS50943">
    <property type="entry name" value="HTH_CROC1"/>
    <property type="match status" value="1"/>
</dbReference>
<gene>
    <name evidence="3" type="ORF">DB31_7833</name>
</gene>
<dbReference type="GO" id="GO:0005829">
    <property type="term" value="C:cytosol"/>
    <property type="evidence" value="ECO:0007669"/>
    <property type="project" value="TreeGrafter"/>
</dbReference>
<dbReference type="PANTHER" id="PTHR46797:SF1">
    <property type="entry name" value="METHYLPHOSPHONATE SYNTHASE"/>
    <property type="match status" value="1"/>
</dbReference>
<dbReference type="GO" id="GO:0003677">
    <property type="term" value="F:DNA binding"/>
    <property type="evidence" value="ECO:0007669"/>
    <property type="project" value="UniProtKB-KW"/>
</dbReference>
<name>A0A085WLN3_9BACT</name>
<keyword evidence="1" id="KW-0238">DNA-binding</keyword>
<reference evidence="3 4" key="1">
    <citation type="submission" date="2014-04" db="EMBL/GenBank/DDBJ databases">
        <title>Genome assembly of Hyalangium minutum DSM 14724.</title>
        <authorList>
            <person name="Sharma G."/>
            <person name="Subramanian S."/>
        </authorList>
    </citation>
    <scope>NUCLEOTIDE SEQUENCE [LARGE SCALE GENOMIC DNA]</scope>
    <source>
        <strain evidence="3 4">DSM 14724</strain>
    </source>
</reference>
<dbReference type="SUPFAM" id="SSF47413">
    <property type="entry name" value="lambda repressor-like DNA-binding domains"/>
    <property type="match status" value="1"/>
</dbReference>
<organism evidence="3 4">
    <name type="scientific">Hyalangium minutum</name>
    <dbReference type="NCBI Taxonomy" id="394096"/>
    <lineage>
        <taxon>Bacteria</taxon>
        <taxon>Pseudomonadati</taxon>
        <taxon>Myxococcota</taxon>
        <taxon>Myxococcia</taxon>
        <taxon>Myxococcales</taxon>
        <taxon>Cystobacterineae</taxon>
        <taxon>Archangiaceae</taxon>
        <taxon>Hyalangium</taxon>
    </lineage>
</organism>
<dbReference type="STRING" id="394096.DB31_7833"/>
<proteinExistence type="predicted"/>
<dbReference type="InterPro" id="IPR050807">
    <property type="entry name" value="TransReg_Diox_bact_type"/>
</dbReference>
<evidence type="ECO:0000256" key="1">
    <source>
        <dbReference type="ARBA" id="ARBA00023125"/>
    </source>
</evidence>
<dbReference type="Proteomes" id="UP000028725">
    <property type="component" value="Unassembled WGS sequence"/>
</dbReference>
<dbReference type="InterPro" id="IPR010982">
    <property type="entry name" value="Lambda_DNA-bd_dom_sf"/>
</dbReference>
<evidence type="ECO:0000313" key="3">
    <source>
        <dbReference type="EMBL" id="KFE68596.1"/>
    </source>
</evidence>
<keyword evidence="4" id="KW-1185">Reference proteome</keyword>
<dbReference type="GO" id="GO:0003700">
    <property type="term" value="F:DNA-binding transcription factor activity"/>
    <property type="evidence" value="ECO:0007669"/>
    <property type="project" value="TreeGrafter"/>
</dbReference>
<evidence type="ECO:0000313" key="4">
    <source>
        <dbReference type="Proteomes" id="UP000028725"/>
    </source>
</evidence>
<sequence>MAKFETMEKPLASILGLAVRTARLRAGLTQEDVAERIGMASEVYGRMERGQMLPRVENLRRLCLVLNVPPHELLGLDSADFRGVFPVEEVKPRSDDSADMRRLLRRLRKLSATQVKLLSQISGAMMARGRNTRNRRRLSLLEPE</sequence>
<accession>A0A085WLN3</accession>
<protein>
    <submittedName>
        <fullName evidence="3">Putative transcriptional repressor</fullName>
    </submittedName>
</protein>
<comment type="caution">
    <text evidence="3">The sequence shown here is derived from an EMBL/GenBank/DDBJ whole genome shotgun (WGS) entry which is preliminary data.</text>
</comment>
<dbReference type="CDD" id="cd00093">
    <property type="entry name" value="HTH_XRE"/>
    <property type="match status" value="1"/>
</dbReference>
<dbReference type="AlphaFoldDB" id="A0A085WLN3"/>
<dbReference type="EMBL" id="JMCB01000006">
    <property type="protein sequence ID" value="KFE68596.1"/>
    <property type="molecule type" value="Genomic_DNA"/>
</dbReference>
<dbReference type="Gene3D" id="1.10.260.40">
    <property type="entry name" value="lambda repressor-like DNA-binding domains"/>
    <property type="match status" value="1"/>
</dbReference>